<sequence length="384" mass="43037">MNEVSLQIITGDETGLIKISAPEESAVIAKFGEQKREHAAECMCWSRDASELSFFVGRADGVVKLWDAQASVELANFELGREACTKPRSVFMLRESDSTKLVTVNEEGKVLLQSLDQTLRVTALSIKGPIAYGGQENELQVYDLQTQTVSWKAKNVPENKLRLRLPVWVTDLQYLSSEDENKLVICTAYGQIRLYDIRAQRRPVINASCSPEPDQVRLNAGTRFTCMALSPDESYVVAGDALGGLRKIDLKQGKVCGKFKHIAGSVRAVDFHPSLPLVAAASLDRFVRVYDANTTMMTSRIYAKQRLNCLLFAGEGETKPKKEEESDEDDWLGVEEAKEEKKQKKEEDGDQAKADKQDLIRRKATYVKKRKLPPTKSSKTKKKR</sequence>
<reference evidence="3" key="3">
    <citation type="submission" date="2015-06" db="UniProtKB">
        <authorList>
            <consortium name="EnsemblProtists"/>
        </authorList>
    </citation>
    <scope>IDENTIFICATION</scope>
</reference>
<dbReference type="Pfam" id="PF00400">
    <property type="entry name" value="WD40"/>
    <property type="match status" value="1"/>
</dbReference>
<dbReference type="RefSeq" id="XP_005834411.1">
    <property type="nucleotide sequence ID" value="XM_005834354.1"/>
</dbReference>
<dbReference type="Gene3D" id="2.130.10.10">
    <property type="entry name" value="YVTN repeat-like/Quinoprotein amine dehydrogenase"/>
    <property type="match status" value="2"/>
</dbReference>
<dbReference type="EnsemblProtists" id="EKX47431">
    <property type="protein sequence ID" value="EKX47431"/>
    <property type="gene ID" value="GUITHDRAFT_106874"/>
</dbReference>
<dbReference type="SUPFAM" id="SSF50978">
    <property type="entry name" value="WD40 repeat-like"/>
    <property type="match status" value="1"/>
</dbReference>
<evidence type="ECO:0000313" key="2">
    <source>
        <dbReference type="EMBL" id="EKX47431.1"/>
    </source>
</evidence>
<keyword evidence="4" id="KW-1185">Reference proteome</keyword>
<reference evidence="4" key="2">
    <citation type="submission" date="2012-11" db="EMBL/GenBank/DDBJ databases">
        <authorList>
            <person name="Kuo A."/>
            <person name="Curtis B.A."/>
            <person name="Tanifuji G."/>
            <person name="Burki F."/>
            <person name="Gruber A."/>
            <person name="Irimia M."/>
            <person name="Maruyama S."/>
            <person name="Arias M.C."/>
            <person name="Ball S.G."/>
            <person name="Gile G.H."/>
            <person name="Hirakawa Y."/>
            <person name="Hopkins J.F."/>
            <person name="Rensing S.A."/>
            <person name="Schmutz J."/>
            <person name="Symeonidi A."/>
            <person name="Elias M."/>
            <person name="Eveleigh R.J."/>
            <person name="Herman E.K."/>
            <person name="Klute M.J."/>
            <person name="Nakayama T."/>
            <person name="Obornik M."/>
            <person name="Reyes-Prieto A."/>
            <person name="Armbrust E.V."/>
            <person name="Aves S.J."/>
            <person name="Beiko R.G."/>
            <person name="Coutinho P."/>
            <person name="Dacks J.B."/>
            <person name="Durnford D.G."/>
            <person name="Fast N.M."/>
            <person name="Green B.R."/>
            <person name="Grisdale C."/>
            <person name="Hempe F."/>
            <person name="Henrissat B."/>
            <person name="Hoppner M.P."/>
            <person name="Ishida K.-I."/>
            <person name="Kim E."/>
            <person name="Koreny L."/>
            <person name="Kroth P.G."/>
            <person name="Liu Y."/>
            <person name="Malik S.-B."/>
            <person name="Maier U.G."/>
            <person name="McRose D."/>
            <person name="Mock T."/>
            <person name="Neilson J.A."/>
            <person name="Onodera N.T."/>
            <person name="Poole A.M."/>
            <person name="Pritham E.J."/>
            <person name="Richards T.A."/>
            <person name="Rocap G."/>
            <person name="Roy S.W."/>
            <person name="Sarai C."/>
            <person name="Schaack S."/>
            <person name="Shirato S."/>
            <person name="Slamovits C.H."/>
            <person name="Spencer D.F."/>
            <person name="Suzuki S."/>
            <person name="Worden A.Z."/>
            <person name="Zauner S."/>
            <person name="Barry K."/>
            <person name="Bell C."/>
            <person name="Bharti A.K."/>
            <person name="Crow J.A."/>
            <person name="Grimwood J."/>
            <person name="Kramer R."/>
            <person name="Lindquist E."/>
            <person name="Lucas S."/>
            <person name="Salamov A."/>
            <person name="McFadden G.I."/>
            <person name="Lane C.E."/>
            <person name="Keeling P.J."/>
            <person name="Gray M.W."/>
            <person name="Grigoriev I.V."/>
            <person name="Archibald J.M."/>
        </authorList>
    </citation>
    <scope>NUCLEOTIDE SEQUENCE</scope>
    <source>
        <strain evidence="4">CCMP2712</strain>
    </source>
</reference>
<proteinExistence type="predicted"/>
<protein>
    <submittedName>
        <fullName evidence="2 3">Uncharacterized protein</fullName>
    </submittedName>
</protein>
<dbReference type="PANTHER" id="PTHR16038:SF4">
    <property type="entry name" value="WD REPEAT-CONTAINING PROTEIN 74"/>
    <property type="match status" value="1"/>
</dbReference>
<dbReference type="InterPro" id="IPR036322">
    <property type="entry name" value="WD40_repeat_dom_sf"/>
</dbReference>
<feature type="compositionally biased region" description="Basic residues" evidence="1">
    <location>
        <begin position="362"/>
        <end position="384"/>
    </location>
</feature>
<name>L1JG11_GUITC</name>
<evidence type="ECO:0000313" key="4">
    <source>
        <dbReference type="Proteomes" id="UP000011087"/>
    </source>
</evidence>
<dbReference type="GeneID" id="17304094"/>
<dbReference type="GO" id="GO:0030687">
    <property type="term" value="C:preribosome, large subunit precursor"/>
    <property type="evidence" value="ECO:0007669"/>
    <property type="project" value="TreeGrafter"/>
</dbReference>
<gene>
    <name evidence="2" type="ORF">GUITHDRAFT_106874</name>
</gene>
<dbReference type="InterPro" id="IPR001680">
    <property type="entry name" value="WD40_rpt"/>
</dbReference>
<dbReference type="HOGENOM" id="CLU_033769_4_0_1"/>
<dbReference type="eggNOG" id="KOG3881">
    <property type="taxonomic scope" value="Eukaryota"/>
</dbReference>
<dbReference type="GO" id="GO:0005730">
    <property type="term" value="C:nucleolus"/>
    <property type="evidence" value="ECO:0007669"/>
    <property type="project" value="InterPro"/>
</dbReference>
<accession>L1JG11</accession>
<evidence type="ECO:0000313" key="3">
    <source>
        <dbReference type="EnsemblProtists" id="EKX47431"/>
    </source>
</evidence>
<feature type="compositionally biased region" description="Basic and acidic residues" evidence="1">
    <location>
        <begin position="335"/>
        <end position="361"/>
    </location>
</feature>
<reference evidence="2 4" key="1">
    <citation type="journal article" date="2012" name="Nature">
        <title>Algal genomes reveal evolutionary mosaicism and the fate of nucleomorphs.</title>
        <authorList>
            <consortium name="DOE Joint Genome Institute"/>
            <person name="Curtis B.A."/>
            <person name="Tanifuji G."/>
            <person name="Burki F."/>
            <person name="Gruber A."/>
            <person name="Irimia M."/>
            <person name="Maruyama S."/>
            <person name="Arias M.C."/>
            <person name="Ball S.G."/>
            <person name="Gile G.H."/>
            <person name="Hirakawa Y."/>
            <person name="Hopkins J.F."/>
            <person name="Kuo A."/>
            <person name="Rensing S.A."/>
            <person name="Schmutz J."/>
            <person name="Symeonidi A."/>
            <person name="Elias M."/>
            <person name="Eveleigh R.J."/>
            <person name="Herman E.K."/>
            <person name="Klute M.J."/>
            <person name="Nakayama T."/>
            <person name="Obornik M."/>
            <person name="Reyes-Prieto A."/>
            <person name="Armbrust E.V."/>
            <person name="Aves S.J."/>
            <person name="Beiko R.G."/>
            <person name="Coutinho P."/>
            <person name="Dacks J.B."/>
            <person name="Durnford D.G."/>
            <person name="Fast N.M."/>
            <person name="Green B.R."/>
            <person name="Grisdale C.J."/>
            <person name="Hempel F."/>
            <person name="Henrissat B."/>
            <person name="Hoppner M.P."/>
            <person name="Ishida K."/>
            <person name="Kim E."/>
            <person name="Koreny L."/>
            <person name="Kroth P.G."/>
            <person name="Liu Y."/>
            <person name="Malik S.B."/>
            <person name="Maier U.G."/>
            <person name="McRose D."/>
            <person name="Mock T."/>
            <person name="Neilson J.A."/>
            <person name="Onodera N.T."/>
            <person name="Poole A.M."/>
            <person name="Pritham E.J."/>
            <person name="Richards T.A."/>
            <person name="Rocap G."/>
            <person name="Roy S.W."/>
            <person name="Sarai C."/>
            <person name="Schaack S."/>
            <person name="Shirato S."/>
            <person name="Slamovits C.H."/>
            <person name="Spencer D.F."/>
            <person name="Suzuki S."/>
            <person name="Worden A.Z."/>
            <person name="Zauner S."/>
            <person name="Barry K."/>
            <person name="Bell C."/>
            <person name="Bharti A.K."/>
            <person name="Crow J.A."/>
            <person name="Grimwood J."/>
            <person name="Kramer R."/>
            <person name="Lindquist E."/>
            <person name="Lucas S."/>
            <person name="Salamov A."/>
            <person name="McFadden G.I."/>
            <person name="Lane C.E."/>
            <person name="Keeling P.J."/>
            <person name="Gray M.W."/>
            <person name="Grigoriev I.V."/>
            <person name="Archibald J.M."/>
        </authorList>
    </citation>
    <scope>NUCLEOTIDE SEQUENCE</scope>
    <source>
        <strain evidence="2 4">CCMP2712</strain>
    </source>
</reference>
<dbReference type="SMART" id="SM00320">
    <property type="entry name" value="WD40"/>
    <property type="match status" value="4"/>
</dbReference>
<dbReference type="OMA" id="KNVCRMR"/>
<dbReference type="InterPro" id="IPR015943">
    <property type="entry name" value="WD40/YVTN_repeat-like_dom_sf"/>
</dbReference>
<dbReference type="InterPro" id="IPR037379">
    <property type="entry name" value="WDR74/Nsa1"/>
</dbReference>
<organism evidence="2">
    <name type="scientific">Guillardia theta (strain CCMP2712)</name>
    <name type="common">Cryptophyte</name>
    <dbReference type="NCBI Taxonomy" id="905079"/>
    <lineage>
        <taxon>Eukaryota</taxon>
        <taxon>Cryptophyceae</taxon>
        <taxon>Pyrenomonadales</taxon>
        <taxon>Geminigeraceae</taxon>
        <taxon>Guillardia</taxon>
    </lineage>
</organism>
<dbReference type="OrthoDB" id="18388at2759"/>
<dbReference type="STRING" id="905079.L1JG11"/>
<dbReference type="PANTHER" id="PTHR16038">
    <property type="entry name" value="NOP SEVEN ASSOCIATED PROTEIN 1"/>
    <property type="match status" value="1"/>
</dbReference>
<dbReference type="EMBL" id="JH992990">
    <property type="protein sequence ID" value="EKX47431.1"/>
    <property type="molecule type" value="Genomic_DNA"/>
</dbReference>
<dbReference type="AlphaFoldDB" id="L1JG11"/>
<evidence type="ECO:0000256" key="1">
    <source>
        <dbReference type="SAM" id="MobiDB-lite"/>
    </source>
</evidence>
<dbReference type="Proteomes" id="UP000011087">
    <property type="component" value="Unassembled WGS sequence"/>
</dbReference>
<dbReference type="KEGG" id="gtt:GUITHDRAFT_106874"/>
<dbReference type="GO" id="GO:0042273">
    <property type="term" value="P:ribosomal large subunit biogenesis"/>
    <property type="evidence" value="ECO:0007669"/>
    <property type="project" value="InterPro"/>
</dbReference>
<feature type="region of interest" description="Disordered" evidence="1">
    <location>
        <begin position="318"/>
        <end position="384"/>
    </location>
</feature>
<dbReference type="PaxDb" id="55529-EKX47431"/>